<organism evidence="2 3">
    <name type="scientific">Eiseniibacteriota bacterium</name>
    <dbReference type="NCBI Taxonomy" id="2212470"/>
    <lineage>
        <taxon>Bacteria</taxon>
        <taxon>Candidatus Eiseniibacteriota</taxon>
    </lineage>
</organism>
<dbReference type="EMBL" id="VBPA01000277">
    <property type="protein sequence ID" value="TMQ69682.1"/>
    <property type="molecule type" value="Genomic_DNA"/>
</dbReference>
<feature type="signal peptide" evidence="1">
    <location>
        <begin position="1"/>
        <end position="21"/>
    </location>
</feature>
<gene>
    <name evidence="2" type="ORF">E6K80_10895</name>
</gene>
<accession>A0A538U1C2</accession>
<sequence>MNKTLSLSAILTLVCAGAASAGVDLGWDDCLAGGVGGGGGTTTKSVSCTNSALSSPVLYMSFTVPAEVPKLGATDDRIIIVSPNTLGSWWLSGTNRFAAGLGPSTCPGWYDATIHGGVLFGPNIVQANATKLDIRTVISVATGEEPDALPGSEFLTHTLTIKFSATAPATFNNAECLAGAAIGAANLELQQPGALLPTELHQIPDVSNCVLWRSPTGLICPAATPTRKETWGAIKALYR</sequence>
<comment type="caution">
    <text evidence="2">The sequence shown here is derived from an EMBL/GenBank/DDBJ whole genome shotgun (WGS) entry which is preliminary data.</text>
</comment>
<evidence type="ECO:0000313" key="3">
    <source>
        <dbReference type="Proteomes" id="UP000319836"/>
    </source>
</evidence>
<keyword evidence="1" id="KW-0732">Signal</keyword>
<evidence type="ECO:0000313" key="2">
    <source>
        <dbReference type="EMBL" id="TMQ69682.1"/>
    </source>
</evidence>
<feature type="chain" id="PRO_5021969801" evidence="1">
    <location>
        <begin position="22"/>
        <end position="239"/>
    </location>
</feature>
<name>A0A538U1C2_UNCEI</name>
<proteinExistence type="predicted"/>
<protein>
    <submittedName>
        <fullName evidence="2">Uncharacterized protein</fullName>
    </submittedName>
</protein>
<reference evidence="2 3" key="1">
    <citation type="journal article" date="2019" name="Nat. Microbiol.">
        <title>Mediterranean grassland soil C-N compound turnover is dependent on rainfall and depth, and is mediated by genomically divergent microorganisms.</title>
        <authorList>
            <person name="Diamond S."/>
            <person name="Andeer P.F."/>
            <person name="Li Z."/>
            <person name="Crits-Christoph A."/>
            <person name="Burstein D."/>
            <person name="Anantharaman K."/>
            <person name="Lane K.R."/>
            <person name="Thomas B.C."/>
            <person name="Pan C."/>
            <person name="Northen T.R."/>
            <person name="Banfield J.F."/>
        </authorList>
    </citation>
    <scope>NUCLEOTIDE SEQUENCE [LARGE SCALE GENOMIC DNA]</scope>
    <source>
        <strain evidence="2">WS_10</strain>
    </source>
</reference>
<dbReference type="AlphaFoldDB" id="A0A538U1C2"/>
<dbReference type="Proteomes" id="UP000319836">
    <property type="component" value="Unassembled WGS sequence"/>
</dbReference>
<evidence type="ECO:0000256" key="1">
    <source>
        <dbReference type="SAM" id="SignalP"/>
    </source>
</evidence>